<dbReference type="RefSeq" id="WP_306891346.1">
    <property type="nucleotide sequence ID" value="NZ_JAUSVR010000015.1"/>
</dbReference>
<organism evidence="2 3">
    <name type="scientific">Ancylobacter amanitiformis</name>
    <dbReference type="NCBI Taxonomy" id="217069"/>
    <lineage>
        <taxon>Bacteria</taxon>
        <taxon>Pseudomonadati</taxon>
        <taxon>Pseudomonadota</taxon>
        <taxon>Alphaproteobacteria</taxon>
        <taxon>Hyphomicrobiales</taxon>
        <taxon>Xanthobacteraceae</taxon>
        <taxon>Ancylobacter</taxon>
    </lineage>
</organism>
<keyword evidence="3" id="KW-1185">Reference proteome</keyword>
<evidence type="ECO:0000313" key="3">
    <source>
        <dbReference type="Proteomes" id="UP001235094"/>
    </source>
</evidence>
<dbReference type="EMBL" id="JAUSVR010000015">
    <property type="protein sequence ID" value="MDQ0512670.1"/>
    <property type="molecule type" value="Genomic_DNA"/>
</dbReference>
<comment type="caution">
    <text evidence="2">The sequence shown here is derived from an EMBL/GenBank/DDBJ whole genome shotgun (WGS) entry which is preliminary data.</text>
</comment>
<name>A0ABU0LVP0_9HYPH</name>
<evidence type="ECO:0000313" key="2">
    <source>
        <dbReference type="EMBL" id="MDQ0512670.1"/>
    </source>
</evidence>
<reference evidence="2 3" key="1">
    <citation type="submission" date="2023-07" db="EMBL/GenBank/DDBJ databases">
        <title>Genomic Encyclopedia of Type Strains, Phase IV (KMG-IV): sequencing the most valuable type-strain genomes for metagenomic binning, comparative biology and taxonomic classification.</title>
        <authorList>
            <person name="Goeker M."/>
        </authorList>
    </citation>
    <scope>NUCLEOTIDE SEQUENCE [LARGE SCALE GENOMIC DNA]</scope>
    <source>
        <strain evidence="2 3">DSM 15561</strain>
    </source>
</reference>
<gene>
    <name evidence="2" type="ORF">QOZ99_003582</name>
</gene>
<protein>
    <submittedName>
        <fullName evidence="2">Uncharacterized protein</fullName>
    </submittedName>
</protein>
<sequence>MTWPTAEELAEFDLVLPAKARREVARAKAAPAETASDGTARGKPPKEAAE</sequence>
<proteinExistence type="predicted"/>
<dbReference type="Proteomes" id="UP001235094">
    <property type="component" value="Unassembled WGS sequence"/>
</dbReference>
<feature type="region of interest" description="Disordered" evidence="1">
    <location>
        <begin position="21"/>
        <end position="50"/>
    </location>
</feature>
<evidence type="ECO:0000256" key="1">
    <source>
        <dbReference type="SAM" id="MobiDB-lite"/>
    </source>
</evidence>
<accession>A0ABU0LVP0</accession>